<keyword evidence="4" id="KW-1185">Reference proteome</keyword>
<dbReference type="InterPro" id="IPR005184">
    <property type="entry name" value="DUF306_Meta_HslJ"/>
</dbReference>
<feature type="chain" id="PRO_5003897721" description="DUF306 domain-containing protein" evidence="1">
    <location>
        <begin position="24"/>
        <end position="157"/>
    </location>
</feature>
<dbReference type="InterPro" id="IPR038670">
    <property type="entry name" value="HslJ-like_sf"/>
</dbReference>
<evidence type="ECO:0000259" key="2">
    <source>
        <dbReference type="Pfam" id="PF03724"/>
    </source>
</evidence>
<dbReference type="AlphaFoldDB" id="K6YRT2"/>
<dbReference type="Pfam" id="PF03724">
    <property type="entry name" value="META"/>
    <property type="match status" value="1"/>
</dbReference>
<dbReference type="PANTHER" id="PTHR35535">
    <property type="entry name" value="HEAT SHOCK PROTEIN HSLJ"/>
    <property type="match status" value="1"/>
</dbReference>
<gene>
    <name evidence="3" type="ORF">GLIP_1384</name>
</gene>
<protein>
    <recommendedName>
        <fullName evidence="2">DUF306 domain-containing protein</fullName>
    </recommendedName>
</protein>
<reference evidence="3 4" key="1">
    <citation type="journal article" date="2017" name="Antonie Van Leeuwenhoek">
        <title>Rhizobium rhizosphaerae sp. nov., a novel species isolated from rice rhizosphere.</title>
        <authorList>
            <person name="Zhao J.J."/>
            <person name="Zhang J."/>
            <person name="Zhang R.J."/>
            <person name="Zhang C.W."/>
            <person name="Yin H.Q."/>
            <person name="Zhang X.X."/>
        </authorList>
    </citation>
    <scope>NUCLEOTIDE SEQUENCE [LARGE SCALE GENOMIC DNA]</scope>
    <source>
        <strain evidence="3 4">E3</strain>
    </source>
</reference>
<dbReference type="eggNOG" id="COG3187">
    <property type="taxonomic scope" value="Bacteria"/>
</dbReference>
<dbReference type="RefSeq" id="WP_008843841.1">
    <property type="nucleotide sequence ID" value="NZ_BAEN01000030.1"/>
</dbReference>
<name>K6YRT2_9ALTE</name>
<organism evidence="3 4">
    <name type="scientific">Aliiglaciecola lipolytica E3</name>
    <dbReference type="NCBI Taxonomy" id="1127673"/>
    <lineage>
        <taxon>Bacteria</taxon>
        <taxon>Pseudomonadati</taxon>
        <taxon>Pseudomonadota</taxon>
        <taxon>Gammaproteobacteria</taxon>
        <taxon>Alteromonadales</taxon>
        <taxon>Alteromonadaceae</taxon>
        <taxon>Aliiglaciecola</taxon>
    </lineage>
</organism>
<dbReference type="InterPro" id="IPR053147">
    <property type="entry name" value="Hsp_HslJ-like"/>
</dbReference>
<dbReference type="EMBL" id="BAEN01000030">
    <property type="protein sequence ID" value="GAC14025.1"/>
    <property type="molecule type" value="Genomic_DNA"/>
</dbReference>
<dbReference type="Gene3D" id="2.40.128.270">
    <property type="match status" value="1"/>
</dbReference>
<evidence type="ECO:0000313" key="3">
    <source>
        <dbReference type="EMBL" id="GAC14025.1"/>
    </source>
</evidence>
<dbReference type="Proteomes" id="UP000006334">
    <property type="component" value="Unassembled WGS sequence"/>
</dbReference>
<dbReference type="PANTHER" id="PTHR35535:SF1">
    <property type="entry name" value="HEAT SHOCK PROTEIN HSLJ"/>
    <property type="match status" value="1"/>
</dbReference>
<keyword evidence="1" id="KW-0732">Signal</keyword>
<feature type="signal peptide" evidence="1">
    <location>
        <begin position="1"/>
        <end position="23"/>
    </location>
</feature>
<proteinExistence type="predicted"/>
<accession>K6YRT2</accession>
<dbReference type="STRING" id="1127673.GLIP_1384"/>
<dbReference type="PROSITE" id="PS51257">
    <property type="entry name" value="PROKAR_LIPOPROTEIN"/>
    <property type="match status" value="1"/>
</dbReference>
<evidence type="ECO:0000313" key="4">
    <source>
        <dbReference type="Proteomes" id="UP000006334"/>
    </source>
</evidence>
<sequence length="157" mass="17295">MSTTRFLFVMMCLCSLASCSNEAAIDTPFADDTSANSPLVTTYWKLQTLNEQTVTMSASQARGQHLIFKSKDNQLVGFGGCNRFFGSFELNNESENSGTLSVSQLGATKMACPDSDINEQAFLNALSNTHRYSINGETLRLFDTQDIELARFSAVYL</sequence>
<feature type="domain" description="DUF306" evidence="2">
    <location>
        <begin position="37"/>
        <end position="152"/>
    </location>
</feature>
<evidence type="ECO:0000256" key="1">
    <source>
        <dbReference type="SAM" id="SignalP"/>
    </source>
</evidence>
<dbReference type="OrthoDB" id="5348860at2"/>
<comment type="caution">
    <text evidence="3">The sequence shown here is derived from an EMBL/GenBank/DDBJ whole genome shotgun (WGS) entry which is preliminary data.</text>
</comment>